<evidence type="ECO:0000313" key="1">
    <source>
        <dbReference type="EMBL" id="KAA6391704.1"/>
    </source>
</evidence>
<name>A0A5J4W9V7_9EUKA</name>
<organism evidence="1 2">
    <name type="scientific">Streblomastix strix</name>
    <dbReference type="NCBI Taxonomy" id="222440"/>
    <lineage>
        <taxon>Eukaryota</taxon>
        <taxon>Metamonada</taxon>
        <taxon>Preaxostyla</taxon>
        <taxon>Oxymonadida</taxon>
        <taxon>Streblomastigidae</taxon>
        <taxon>Streblomastix</taxon>
    </lineage>
</organism>
<proteinExistence type="predicted"/>
<dbReference type="EMBL" id="SNRW01002790">
    <property type="protein sequence ID" value="KAA6391704.1"/>
    <property type="molecule type" value="Genomic_DNA"/>
</dbReference>
<accession>A0A5J4W9V7</accession>
<evidence type="ECO:0000313" key="2">
    <source>
        <dbReference type="Proteomes" id="UP000324800"/>
    </source>
</evidence>
<dbReference type="AlphaFoldDB" id="A0A5J4W9V7"/>
<comment type="caution">
    <text evidence="1">The sequence shown here is derived from an EMBL/GenBank/DDBJ whole genome shotgun (WGS) entry which is preliminary data.</text>
</comment>
<gene>
    <name evidence="1" type="ORF">EZS28_012771</name>
</gene>
<protein>
    <submittedName>
        <fullName evidence="1">Uncharacterized protein</fullName>
    </submittedName>
</protein>
<dbReference type="Proteomes" id="UP000324800">
    <property type="component" value="Unassembled WGS sequence"/>
</dbReference>
<reference evidence="1 2" key="1">
    <citation type="submission" date="2019-03" db="EMBL/GenBank/DDBJ databases">
        <title>Single cell metagenomics reveals metabolic interactions within the superorganism composed of flagellate Streblomastix strix and complex community of Bacteroidetes bacteria on its surface.</title>
        <authorList>
            <person name="Treitli S.C."/>
            <person name="Kolisko M."/>
            <person name="Husnik F."/>
            <person name="Keeling P."/>
            <person name="Hampl V."/>
        </authorList>
    </citation>
    <scope>NUCLEOTIDE SEQUENCE [LARGE SCALE GENOMIC DNA]</scope>
    <source>
        <strain evidence="1">ST1C</strain>
    </source>
</reference>
<sequence length="104" mass="12049">MIPNTLHSLTKLCRYEQNIHLNEEQDQYSQEIRRWSKVYLTTIQFYGDESDQSELAAVGYANTMIISLSTAGGCGEQGDFEIYLGLFYISHIFVDFYKGRNTYV</sequence>